<dbReference type="AlphaFoldDB" id="A0A1Y2LB42"/>
<evidence type="ECO:0008006" key="3">
    <source>
        <dbReference type="Google" id="ProtNLM"/>
    </source>
</evidence>
<sequence>MPFFAASLSGKKDNKLHNGRRGLTVRQWQKKNPRFRTYNVYNFGKTIDPKFNFWPNFIGRQMEEIFSELQATLIRERLIFLYSAQFNRTSVRDLLTDIVYSDATSYDEDCLDNDSIEEGDEYDKFSTLKNDTLQNFLCRKTRRPRNEFLHEIFLYLKENKWINDGEIDMLANNDVSKFPFSVCAKSDRNQAPLIIPGGDFFFDKKSDNFHEVQSLLTARVIRQNHMVSRRRVIIFERKESEIADAFYLRCRQGSGETDLTYNGLIFSLSLSTALILETADGDTFPTSQVQNKGDGDAIYLRDPHNGEIKAYNSFEKLSNKLQKHMYLRIIKSNGNFLFSNIDKKINKQNYFKDYIMLENDNNLLKYAQDDDVNGIIRALLNGADINAFDSNSGYTAMHWVAHNCSDEAFAVLTMRPEEYEFIRNVFLRDLSKEFGDIDAMMDQLCEIASQRDALLKDSDGYLPSGRIGALNISRSDPENLAKKAFWDRLMSVEFKAAQERGQSFFDIVGTGGQPHFPNLEFDN</sequence>
<dbReference type="EMBL" id="JFKB01000009">
    <property type="protein sequence ID" value="OSQ47041.1"/>
    <property type="molecule type" value="Genomic_DNA"/>
</dbReference>
<proteinExistence type="predicted"/>
<name>A0A1Y2LB42_9PROT</name>
<comment type="caution">
    <text evidence="1">The sequence shown here is derived from an EMBL/GenBank/DDBJ whole genome shotgun (WGS) entry which is preliminary data.</text>
</comment>
<gene>
    <name evidence="1" type="ORF">TALK_13500</name>
</gene>
<evidence type="ECO:0000313" key="1">
    <source>
        <dbReference type="EMBL" id="OSQ47041.1"/>
    </source>
</evidence>
<dbReference type="RefSeq" id="WP_085619669.1">
    <property type="nucleotide sequence ID" value="NZ_JFKB01000009.1"/>
</dbReference>
<evidence type="ECO:0000313" key="2">
    <source>
        <dbReference type="Proteomes" id="UP000193396"/>
    </source>
</evidence>
<dbReference type="Gene3D" id="1.25.40.20">
    <property type="entry name" value="Ankyrin repeat-containing domain"/>
    <property type="match status" value="1"/>
</dbReference>
<reference evidence="1 2" key="1">
    <citation type="submission" date="2014-03" db="EMBL/GenBank/DDBJ databases">
        <title>The draft genome sequence of Thalassospira alkalitolerans JCM 18968.</title>
        <authorList>
            <person name="Lai Q."/>
            <person name="Shao Z."/>
        </authorList>
    </citation>
    <scope>NUCLEOTIDE SEQUENCE [LARGE SCALE GENOMIC DNA]</scope>
    <source>
        <strain evidence="1 2">JCM 18968</strain>
    </source>
</reference>
<dbReference type="Proteomes" id="UP000193396">
    <property type="component" value="Unassembled WGS sequence"/>
</dbReference>
<keyword evidence="2" id="KW-1185">Reference proteome</keyword>
<protein>
    <recommendedName>
        <fullName evidence="3">Ankyrin</fullName>
    </recommendedName>
</protein>
<accession>A0A1Y2LB42</accession>
<dbReference type="InterPro" id="IPR036770">
    <property type="entry name" value="Ankyrin_rpt-contain_sf"/>
</dbReference>
<organism evidence="1 2">
    <name type="scientific">Thalassospira alkalitolerans</name>
    <dbReference type="NCBI Taxonomy" id="1293890"/>
    <lineage>
        <taxon>Bacteria</taxon>
        <taxon>Pseudomonadati</taxon>
        <taxon>Pseudomonadota</taxon>
        <taxon>Alphaproteobacteria</taxon>
        <taxon>Rhodospirillales</taxon>
        <taxon>Thalassospiraceae</taxon>
        <taxon>Thalassospira</taxon>
    </lineage>
</organism>